<evidence type="ECO:0000313" key="2">
    <source>
        <dbReference type="EMBL" id="GGY76841.1"/>
    </source>
</evidence>
<dbReference type="Gene3D" id="3.10.180.10">
    <property type="entry name" value="2,3-Dihydroxybiphenyl 1,2-Dioxygenase, domain 1"/>
    <property type="match status" value="1"/>
</dbReference>
<keyword evidence="3" id="KW-1185">Reference proteome</keyword>
<comment type="caution">
    <text evidence="2">The sequence shown here is derived from an EMBL/GenBank/DDBJ whole genome shotgun (WGS) entry which is preliminary data.</text>
</comment>
<dbReference type="InterPro" id="IPR028973">
    <property type="entry name" value="PhnB-like"/>
</dbReference>
<dbReference type="PANTHER" id="PTHR33990:SF1">
    <property type="entry name" value="PROTEIN YJDN"/>
    <property type="match status" value="1"/>
</dbReference>
<dbReference type="Pfam" id="PF06983">
    <property type="entry name" value="3-dmu-9_3-mt"/>
    <property type="match status" value="1"/>
</dbReference>
<accession>A0ABQ3B5R0</accession>
<reference evidence="3" key="1">
    <citation type="journal article" date="2019" name="Int. J. Syst. Evol. Microbiol.">
        <title>The Global Catalogue of Microorganisms (GCM) 10K type strain sequencing project: providing services to taxonomists for standard genome sequencing and annotation.</title>
        <authorList>
            <consortium name="The Broad Institute Genomics Platform"/>
            <consortium name="The Broad Institute Genome Sequencing Center for Infectious Disease"/>
            <person name="Wu L."/>
            <person name="Ma J."/>
        </authorList>
    </citation>
    <scope>NUCLEOTIDE SEQUENCE [LARGE SCALE GENOMIC DNA]</scope>
    <source>
        <strain evidence="3">KCTC 32239</strain>
    </source>
</reference>
<proteinExistence type="predicted"/>
<evidence type="ECO:0000259" key="1">
    <source>
        <dbReference type="Pfam" id="PF06983"/>
    </source>
</evidence>
<dbReference type="Proteomes" id="UP000619761">
    <property type="component" value="Unassembled WGS sequence"/>
</dbReference>
<dbReference type="EMBL" id="BMYZ01000002">
    <property type="protein sequence ID" value="GGY76841.1"/>
    <property type="molecule type" value="Genomic_DNA"/>
</dbReference>
<organism evidence="2 3">
    <name type="scientific">Cellvibrio zantedeschiae</name>
    <dbReference type="NCBI Taxonomy" id="1237077"/>
    <lineage>
        <taxon>Bacteria</taxon>
        <taxon>Pseudomonadati</taxon>
        <taxon>Pseudomonadota</taxon>
        <taxon>Gammaproteobacteria</taxon>
        <taxon>Cellvibrionales</taxon>
        <taxon>Cellvibrionaceae</taxon>
        <taxon>Cellvibrio</taxon>
    </lineage>
</organism>
<dbReference type="SUPFAM" id="SSF54593">
    <property type="entry name" value="Glyoxalase/Bleomycin resistance protein/Dihydroxybiphenyl dioxygenase"/>
    <property type="match status" value="1"/>
</dbReference>
<protein>
    <submittedName>
        <fullName evidence="2">VOC family protein</fullName>
    </submittedName>
</protein>
<feature type="domain" description="PhnB-like" evidence="1">
    <location>
        <begin position="8"/>
        <end position="134"/>
    </location>
</feature>
<gene>
    <name evidence="2" type="ORF">GCM10011613_21690</name>
</gene>
<sequence>MWSNEVNLSTYLLFEGNCKQAMELYKSIFGGELGISLVGETPMKDMFPEFMHSRVLNARLQSAVVDISASDWLRPSEQYVQGNNMSLYISGGSFEETGRIFSALSNNAVITDALVEQSFGLYGALKDEFGVCWKFHATKN</sequence>
<evidence type="ECO:0000313" key="3">
    <source>
        <dbReference type="Proteomes" id="UP000619761"/>
    </source>
</evidence>
<dbReference type="PANTHER" id="PTHR33990">
    <property type="entry name" value="PROTEIN YJDN-RELATED"/>
    <property type="match status" value="1"/>
</dbReference>
<dbReference type="InterPro" id="IPR029068">
    <property type="entry name" value="Glyas_Bleomycin-R_OHBP_Dase"/>
</dbReference>
<name>A0ABQ3B5R0_9GAMM</name>